<comment type="caution">
    <text evidence="2">The sequence shown here is derived from an EMBL/GenBank/DDBJ whole genome shotgun (WGS) entry which is preliminary data.</text>
</comment>
<sequence>MPRIAKFLSSGLGLTSEAIHKARDGSSSNRPTPSHSSSSSSGPPPPQHTQGADQGAHGQFPAHGPGQQSEKDTKDLVDYQDGQGQDEAVWELDDMAERLNPPAEEHMAETTGNESEEEKVRKREAMVRSLASMAGPPPRPAQRLPCPVILPQRRPRKKDRGFVRAYAPVLSDCGISQDVFIRFIEDLDAANKASKWLDAVFVAATVVGFVPTVSTQVTGHVVQIIAGTAREFQGRSRGNTYLDRVNEEVFIPRGLVAMVMQFKDEVPGQQSGPLGGLSNSIQKTFFTQERLDMNQTAAKYGSPDPNSSRISQGMSNMRLTSGKTYGVAELPESAPLVYPDLDQAIHTLAEEHTGGDPQTQGSKSSSITAKFKSAGEWTNDYLDRRSHAFYEAENPGTSLSTSADNRAPMKSRFNDPKHAANSGSIISVLTGGHIATQGLPQRLAARREQRGRVRGRSSQGSKHGGLLRQKPVRKLLQKDVFYLLVVNIPSQEEVAHSVAQLEQIMGSAASTSFSR</sequence>
<feature type="compositionally biased region" description="Low complexity" evidence="1">
    <location>
        <begin position="26"/>
        <end position="41"/>
    </location>
</feature>
<dbReference type="EMBL" id="CABFOC020000038">
    <property type="protein sequence ID" value="CAH0050957.1"/>
    <property type="molecule type" value="Genomic_DNA"/>
</dbReference>
<evidence type="ECO:0000256" key="1">
    <source>
        <dbReference type="SAM" id="MobiDB-lite"/>
    </source>
</evidence>
<accession>A0A9N9Z7P8</accession>
<dbReference type="AlphaFoldDB" id="A0A9N9Z7P8"/>
<keyword evidence="3" id="KW-1185">Reference proteome</keyword>
<reference evidence="2 3" key="2">
    <citation type="submission" date="2021-10" db="EMBL/GenBank/DDBJ databases">
        <authorList>
            <person name="Piombo E."/>
        </authorList>
    </citation>
    <scope>NUCLEOTIDE SEQUENCE [LARGE SCALE GENOMIC DNA]</scope>
</reference>
<organism evidence="2 3">
    <name type="scientific">Clonostachys solani</name>
    <dbReference type="NCBI Taxonomy" id="160281"/>
    <lineage>
        <taxon>Eukaryota</taxon>
        <taxon>Fungi</taxon>
        <taxon>Dikarya</taxon>
        <taxon>Ascomycota</taxon>
        <taxon>Pezizomycotina</taxon>
        <taxon>Sordariomycetes</taxon>
        <taxon>Hypocreomycetidae</taxon>
        <taxon>Hypocreales</taxon>
        <taxon>Bionectriaceae</taxon>
        <taxon>Clonostachys</taxon>
    </lineage>
</organism>
<evidence type="ECO:0000313" key="3">
    <source>
        <dbReference type="Proteomes" id="UP000775872"/>
    </source>
</evidence>
<dbReference type="InterPro" id="IPR053221">
    <property type="entry name" value="Burnettramic_acid_biosynth"/>
</dbReference>
<proteinExistence type="predicted"/>
<reference evidence="3" key="1">
    <citation type="submission" date="2019-06" db="EMBL/GenBank/DDBJ databases">
        <authorList>
            <person name="Broberg M."/>
        </authorList>
    </citation>
    <scope>NUCLEOTIDE SEQUENCE [LARGE SCALE GENOMIC DNA]</scope>
</reference>
<name>A0A9N9Z7P8_9HYPO</name>
<feature type="region of interest" description="Disordered" evidence="1">
    <location>
        <begin position="1"/>
        <end position="80"/>
    </location>
</feature>
<dbReference type="OrthoDB" id="3433125at2759"/>
<protein>
    <submittedName>
        <fullName evidence="2">Uncharacterized protein</fullName>
    </submittedName>
</protein>
<dbReference type="PANTHER" id="PTHR38887:SF1">
    <property type="entry name" value="RAS MODIFICATION PROTEIN ERF4"/>
    <property type="match status" value="1"/>
</dbReference>
<gene>
    <name evidence="2" type="ORF">CSOL1703_00014207</name>
</gene>
<feature type="region of interest" description="Disordered" evidence="1">
    <location>
        <begin position="103"/>
        <end position="123"/>
    </location>
</feature>
<dbReference type="PANTHER" id="PTHR38887">
    <property type="entry name" value="CHROMOSOME 21, WHOLE GENOME SHOTGUN SEQUENCE"/>
    <property type="match status" value="1"/>
</dbReference>
<evidence type="ECO:0000313" key="2">
    <source>
        <dbReference type="EMBL" id="CAH0050957.1"/>
    </source>
</evidence>
<feature type="region of interest" description="Disordered" evidence="1">
    <location>
        <begin position="444"/>
        <end position="466"/>
    </location>
</feature>
<dbReference type="Proteomes" id="UP000775872">
    <property type="component" value="Unassembled WGS sequence"/>
</dbReference>